<evidence type="ECO:0000256" key="2">
    <source>
        <dbReference type="ARBA" id="ARBA00012169"/>
    </source>
</evidence>
<sequence length="2095" mass="235954">MNKMDKVHYKSIYLRINIPGFRYTGRFNCGIPRRVDLNSTMFRCFRGLAYSLSQVPNVPSCKIDELLARCPDAEAIQCTVSPDSLDAVVALGIFCIDSNFQYGEQLIPYLISLLHHMPSTVFIEKRKSSVKQRYLMEEKYAFYLNCILCEIATLHTSWRPKILEAQMVVFDTLYSACISVSSQESVSLETKVQTIRSLFLLLGFFRCFGRGCLTDELGLIRRMFPRISTDGPMASSEDAPSDLIIPYIILTKDKQPDPHAKCERLQRNSCVKSESTIQLFNEPHLSADYVYLGIEEFERIMGQVYNLLNQPCLTTLDDYCAESGSLKSLPRSTVSEVTMVIMLLFLKDAVVAIIDSDAVDGSVQGGKLIKQLMRLTLRCFSYLQIAFNYHNQELKSKKRQSDKAKDTRTMAIAAGVCIELLVSIVDEQESDSSCYKLTDRISEWRSHRLSSSQSLLILVCIDALGNLAERFPSLSPAAVITALSNFLIEPSAVFVRLYESSKTEEADAKNCAKTSTLRASAKGGKLSFESFRKAVIINLCRGLRSGLMVDPECVNACLATISTRLYVTAAADPHCNLVLENSILALGGIGVWFQDMPSISLAVLQIFQQKFANPVSSLDALIVHQLSEMILAGCAKVYCETMKIFSRVTMESWMSGYGSSDEAVAYRHVSLAVINGYMNLAEHIEGESQKNDLLIRFLELFVQLGLEGKRISEKISSVALKASNNAGNLGILIPVIAALMKRMPLIVNPRPQLRRLFRDFWAYCVVMGFTVEDSGLWPQHWYDGVCAIAVTSPVLVFPDSLRLVTKGLAISSDSINPTDLQEFRNNLLSQLNHPPDVVPLVNKMDFAQCVYLLTVLRLETLRVTNSEDNSAVHFVFDYLEEKCIRKDKSGMWTCMLAITLQVVQAYVAAADQKRSEAVLKEDLEKHAEFLLFKFNAIFPEIRKCADRCLSLLVDKFPHVLWDKGVLKTMLSILQLLFESCNDDATSRKSGKVSVPGLSLSISLTETVEERRKVRDDFAAKCQQILAEAVAWAPSVVRSHLQEYISELSIERSAFLSCHSGLALTISSMLNCGSAGVQKLPYGNLPEASLLVSGIGLENFYLGEVKGTLSLLSSPDRAVDLLTDRLIRNFGEACSQKDIPNMKKSLLRMCALFILTPGVCRVLLKSICFAPTRLFNKGIMELCVSCWNWILSSKEGIETEFFQEFDFAWHAQANMRLGFFRREPPPLDPLAVRSRKELLPNPPFVEPHKTLVQFITESVNTAKFCNRNLVDIFFSFFLRSFSPSISVRAEQTVSCHSCEPACQFSRHVAAVGARFQLLTSALGLLQCNIAICGTAKCLLRRRIYAVAMDYFAVHPQCPTQDVGSLREDIIWLLQFWQAVHTDKKYLNRDLFDNFETCAIGSTFDRESKVRELGAGYAANSLPSGKSGSLNSYPHTLTSSSSTHQYLSSITSLSSYRKPPPLGNLTDGSQFVPVFENSLKEFLRKRNLLLLLVGNEVERLIAWYNPQGLPERMIPGEESVEHWRQKTFPDQMTENKVLRENVRVSWEICPDIAVHFPVRFKNADVIRNELSRMVRSNPLAVNHIPAALSYVASVGTVERATSDMKYVPSWAAVSPSMALSFFSRPTSEHPVAAQYAVRVLKSYPPSVLLYYIPQIVQAVRYDTLNYMSDFILSMASKSQLLAHQLIWNMQTNMYTDEDGKHKDPVLFDRLNRLVSKIVSSLSGEAKRFYERQFNFFNEITSISAEIKPYPKGRERKEACMQALSRVKVVQGCYLPSDPESLVVDIDYSSATPMQSAAKAPFLARFKVRKYGVEEVEQVCMSCPSSSATADDMSTDNLYWQAAIFKVGDDVRQDMLALQLMQLCLNIVQSVDLDVYLYPYRVVATAPGCGVIQCVPNSKSRDQLGRQTDFGLYEYFLTKFGDETTEQFQEARSNFIKSMAAYSVFTFLLQIKDRHNGNIMLDTDGHIIHIDFGFMFESSPGGNLGFEPDFKLSGEMVAIMGGKMESPSFRRFVDLCVRMYLAIRPHWESFLWLISLMLDTGLPCFRGRTIQLLRDRFAPHKSEKEAAQFMLQIVRNCFLNVRSKMYDQLQYFQNEIPY</sequence>
<dbReference type="Gene3D" id="3.30.1010.10">
    <property type="entry name" value="Phosphatidylinositol 3-kinase Catalytic Subunit, Chain A, domain 4"/>
    <property type="match status" value="1"/>
</dbReference>
<evidence type="ECO:0000313" key="7">
    <source>
        <dbReference type="Proteomes" id="UP000046395"/>
    </source>
</evidence>
<dbReference type="GO" id="GO:0004430">
    <property type="term" value="F:1-phosphatidylinositol 4-kinase activity"/>
    <property type="evidence" value="ECO:0007669"/>
    <property type="project" value="UniProtKB-EC"/>
</dbReference>
<dbReference type="PROSITE" id="PS51545">
    <property type="entry name" value="PIK_HELICAL"/>
    <property type="match status" value="1"/>
</dbReference>
<dbReference type="PROSITE" id="PS00916">
    <property type="entry name" value="PI3_4_KINASE_2"/>
    <property type="match status" value="1"/>
</dbReference>
<dbReference type="PANTHER" id="PTHR10048:SF15">
    <property type="entry name" value="PHOSPHATIDYLINOSITOL 4-KINASE ALPHA"/>
    <property type="match status" value="1"/>
</dbReference>
<evidence type="ECO:0000259" key="6">
    <source>
        <dbReference type="PROSITE" id="PS51545"/>
    </source>
</evidence>
<dbReference type="Gene3D" id="1.10.1070.11">
    <property type="entry name" value="Phosphatidylinositol 3-/4-kinase, catalytic domain"/>
    <property type="match status" value="1"/>
</dbReference>
<dbReference type="CDD" id="cd05167">
    <property type="entry name" value="PI4Kc_III_alpha"/>
    <property type="match status" value="1"/>
</dbReference>
<evidence type="ECO:0000256" key="4">
    <source>
        <dbReference type="ARBA" id="ARBA00022777"/>
    </source>
</evidence>
<dbReference type="PROSITE" id="PS50290">
    <property type="entry name" value="PI3_4_KINASE_3"/>
    <property type="match status" value="1"/>
</dbReference>
<evidence type="ECO:0000256" key="1">
    <source>
        <dbReference type="ARBA" id="ARBA00006209"/>
    </source>
</evidence>
<protein>
    <recommendedName>
        <fullName evidence="2">1-phosphatidylinositol 4-kinase</fullName>
        <ecNumber evidence="2">2.7.1.67</ecNumber>
    </recommendedName>
</protein>
<dbReference type="STRING" id="70415.A0A5S6QRJ1"/>
<comment type="similarity">
    <text evidence="1">Belongs to the PI3/PI4-kinase family. Type III PI4K subfamily.</text>
</comment>
<dbReference type="FunFam" id="3.30.1010.10:FF:000009">
    <property type="entry name" value="Phosphatidylinositol 4-kinase, catalytic, alpha"/>
    <property type="match status" value="1"/>
</dbReference>
<evidence type="ECO:0000256" key="3">
    <source>
        <dbReference type="ARBA" id="ARBA00022679"/>
    </source>
</evidence>
<accession>A0A5S6QRJ1</accession>
<keyword evidence="4" id="KW-0418">Kinase</keyword>
<dbReference type="InterPro" id="IPR000403">
    <property type="entry name" value="PI3/4_kinase_cat_dom"/>
</dbReference>
<dbReference type="SMART" id="SM00146">
    <property type="entry name" value="PI3Kc"/>
    <property type="match status" value="1"/>
</dbReference>
<keyword evidence="3" id="KW-0808">Transferase</keyword>
<dbReference type="GO" id="GO:0005737">
    <property type="term" value="C:cytoplasm"/>
    <property type="evidence" value="ECO:0007669"/>
    <property type="project" value="TreeGrafter"/>
</dbReference>
<dbReference type="InterPro" id="IPR018936">
    <property type="entry name" value="PI3/4_kinase_CS"/>
</dbReference>
<dbReference type="InterPro" id="IPR001263">
    <property type="entry name" value="PI3K_accessory_dom"/>
</dbReference>
<dbReference type="InterPro" id="IPR045495">
    <property type="entry name" value="PI4K_N"/>
</dbReference>
<dbReference type="Proteomes" id="UP000046395">
    <property type="component" value="Unassembled WGS sequence"/>
</dbReference>
<feature type="domain" description="PIK helical" evidence="6">
    <location>
        <begin position="1533"/>
        <end position="1711"/>
    </location>
</feature>
<proteinExistence type="inferred from homology"/>
<dbReference type="SUPFAM" id="SSF48371">
    <property type="entry name" value="ARM repeat"/>
    <property type="match status" value="1"/>
</dbReference>
<dbReference type="InterPro" id="IPR036940">
    <property type="entry name" value="PI3/4_kinase_cat_sf"/>
</dbReference>
<dbReference type="EC" id="2.7.1.67" evidence="2"/>
<dbReference type="GO" id="GO:0046854">
    <property type="term" value="P:phosphatidylinositol phosphate biosynthetic process"/>
    <property type="evidence" value="ECO:0007669"/>
    <property type="project" value="InterPro"/>
</dbReference>
<dbReference type="InterPro" id="IPR042236">
    <property type="entry name" value="PI3K_accessory_sf"/>
</dbReference>
<dbReference type="WBParaSite" id="TMUE_2000009971.1">
    <property type="protein sequence ID" value="TMUE_2000009971.1"/>
    <property type="gene ID" value="WBGene00294396"/>
</dbReference>
<evidence type="ECO:0000259" key="5">
    <source>
        <dbReference type="PROSITE" id="PS50290"/>
    </source>
</evidence>
<dbReference type="SMART" id="SM00145">
    <property type="entry name" value="PI3Ka"/>
    <property type="match status" value="1"/>
</dbReference>
<dbReference type="Pfam" id="PF19274">
    <property type="entry name" value="PI4K_N"/>
    <property type="match status" value="3"/>
</dbReference>
<reference evidence="8" key="1">
    <citation type="submission" date="2019-12" db="UniProtKB">
        <authorList>
            <consortium name="WormBaseParasite"/>
        </authorList>
    </citation>
    <scope>IDENTIFICATION</scope>
</reference>
<keyword evidence="7" id="KW-1185">Reference proteome</keyword>
<dbReference type="InterPro" id="IPR011009">
    <property type="entry name" value="Kinase-like_dom_sf"/>
</dbReference>
<evidence type="ECO:0000313" key="8">
    <source>
        <dbReference type="WBParaSite" id="TMUE_2000009971.1"/>
    </source>
</evidence>
<dbReference type="SUPFAM" id="SSF56112">
    <property type="entry name" value="Protein kinase-like (PK-like)"/>
    <property type="match status" value="1"/>
</dbReference>
<dbReference type="PROSITE" id="PS00915">
    <property type="entry name" value="PI3_4_KINASE_1"/>
    <property type="match status" value="1"/>
</dbReference>
<dbReference type="PANTHER" id="PTHR10048">
    <property type="entry name" value="PHOSPHATIDYLINOSITOL KINASE"/>
    <property type="match status" value="1"/>
</dbReference>
<dbReference type="GO" id="GO:0048015">
    <property type="term" value="P:phosphatidylinositol-mediated signaling"/>
    <property type="evidence" value="ECO:0007669"/>
    <property type="project" value="TreeGrafter"/>
</dbReference>
<dbReference type="GO" id="GO:0005886">
    <property type="term" value="C:plasma membrane"/>
    <property type="evidence" value="ECO:0007669"/>
    <property type="project" value="TreeGrafter"/>
</dbReference>
<dbReference type="InterPro" id="IPR015433">
    <property type="entry name" value="PI3/4_kinase"/>
</dbReference>
<organism evidence="7 8">
    <name type="scientific">Trichuris muris</name>
    <name type="common">Mouse whipworm</name>
    <dbReference type="NCBI Taxonomy" id="70415"/>
    <lineage>
        <taxon>Eukaryota</taxon>
        <taxon>Metazoa</taxon>
        <taxon>Ecdysozoa</taxon>
        <taxon>Nematoda</taxon>
        <taxon>Enoplea</taxon>
        <taxon>Dorylaimia</taxon>
        <taxon>Trichinellida</taxon>
        <taxon>Trichuridae</taxon>
        <taxon>Trichuris</taxon>
    </lineage>
</organism>
<dbReference type="Pfam" id="PF00454">
    <property type="entry name" value="PI3_PI4_kinase"/>
    <property type="match status" value="1"/>
</dbReference>
<dbReference type="FunFam" id="1.25.40.70:FF:000011">
    <property type="entry name" value="Phosphatidylinositol 4-kinase alpha"/>
    <property type="match status" value="1"/>
</dbReference>
<dbReference type="InterPro" id="IPR016024">
    <property type="entry name" value="ARM-type_fold"/>
</dbReference>
<feature type="domain" description="PI3K/PI4K catalytic" evidence="5">
    <location>
        <begin position="1813"/>
        <end position="2079"/>
    </location>
</feature>
<dbReference type="Pfam" id="PF00613">
    <property type="entry name" value="PI3Ka"/>
    <property type="match status" value="1"/>
</dbReference>
<name>A0A5S6QRJ1_TRIMR</name>
<dbReference type="Gene3D" id="1.25.40.70">
    <property type="entry name" value="Phosphatidylinositol 3-kinase, accessory domain (PIK)"/>
    <property type="match status" value="1"/>
</dbReference>
<dbReference type="FunFam" id="1.10.1070.11:FF:000005">
    <property type="entry name" value="Phosphatidylinositol 4-kinase, catalytic, alpha"/>
    <property type="match status" value="1"/>
</dbReference>